<proteinExistence type="predicted"/>
<dbReference type="EMBL" id="JAGYWB010000002">
    <property type="protein sequence ID" value="KAI0529757.1"/>
    <property type="molecule type" value="Genomic_DNA"/>
</dbReference>
<evidence type="ECO:0000313" key="3">
    <source>
        <dbReference type="Proteomes" id="UP000829196"/>
    </source>
</evidence>
<organism evidence="2 3">
    <name type="scientific">Dendrobium nobile</name>
    <name type="common">Orchid</name>
    <dbReference type="NCBI Taxonomy" id="94219"/>
    <lineage>
        <taxon>Eukaryota</taxon>
        <taxon>Viridiplantae</taxon>
        <taxon>Streptophyta</taxon>
        <taxon>Embryophyta</taxon>
        <taxon>Tracheophyta</taxon>
        <taxon>Spermatophyta</taxon>
        <taxon>Magnoliopsida</taxon>
        <taxon>Liliopsida</taxon>
        <taxon>Asparagales</taxon>
        <taxon>Orchidaceae</taxon>
        <taxon>Epidendroideae</taxon>
        <taxon>Malaxideae</taxon>
        <taxon>Dendrobiinae</taxon>
        <taxon>Dendrobium</taxon>
    </lineage>
</organism>
<accession>A0A8T3C9Y9</accession>
<sequence>MHLPKTRPTGTRSEIDVFRPRTANLLAETVIILDRRHCLREKQRDRRREREMKKKEGKEGVATSER</sequence>
<reference evidence="2" key="1">
    <citation type="journal article" date="2022" name="Front. Genet.">
        <title>Chromosome-Scale Assembly of the Dendrobium nobile Genome Provides Insights Into the Molecular Mechanism of the Biosynthesis of the Medicinal Active Ingredient of Dendrobium.</title>
        <authorList>
            <person name="Xu Q."/>
            <person name="Niu S.-C."/>
            <person name="Li K.-L."/>
            <person name="Zheng P.-J."/>
            <person name="Zhang X.-J."/>
            <person name="Jia Y."/>
            <person name="Liu Y."/>
            <person name="Niu Y.-X."/>
            <person name="Yu L.-H."/>
            <person name="Chen D.-F."/>
            <person name="Zhang G.-Q."/>
        </authorList>
    </citation>
    <scope>NUCLEOTIDE SEQUENCE</scope>
    <source>
        <tissue evidence="2">Leaf</tissue>
    </source>
</reference>
<comment type="caution">
    <text evidence="2">The sequence shown here is derived from an EMBL/GenBank/DDBJ whole genome shotgun (WGS) entry which is preliminary data.</text>
</comment>
<gene>
    <name evidence="2" type="ORF">KFK09_002315</name>
</gene>
<evidence type="ECO:0000313" key="2">
    <source>
        <dbReference type="EMBL" id="KAI0529757.1"/>
    </source>
</evidence>
<dbReference type="Proteomes" id="UP000829196">
    <property type="component" value="Unassembled WGS sequence"/>
</dbReference>
<feature type="region of interest" description="Disordered" evidence="1">
    <location>
        <begin position="39"/>
        <end position="66"/>
    </location>
</feature>
<protein>
    <submittedName>
        <fullName evidence="2">Uncharacterized protein</fullName>
    </submittedName>
</protein>
<keyword evidence="3" id="KW-1185">Reference proteome</keyword>
<dbReference type="AlphaFoldDB" id="A0A8T3C9Y9"/>
<evidence type="ECO:0000256" key="1">
    <source>
        <dbReference type="SAM" id="MobiDB-lite"/>
    </source>
</evidence>
<name>A0A8T3C9Y9_DENNO</name>